<dbReference type="Proteomes" id="UP000198287">
    <property type="component" value="Unassembled WGS sequence"/>
</dbReference>
<dbReference type="Pfam" id="PF13181">
    <property type="entry name" value="TPR_8"/>
    <property type="match status" value="1"/>
</dbReference>
<dbReference type="OrthoDB" id="2423701at2759"/>
<dbReference type="InterPro" id="IPR019734">
    <property type="entry name" value="TPR_rpt"/>
</dbReference>
<dbReference type="InterPro" id="IPR011990">
    <property type="entry name" value="TPR-like_helical_dom_sf"/>
</dbReference>
<feature type="repeat" description="TPR" evidence="6">
    <location>
        <begin position="143"/>
        <end position="176"/>
    </location>
</feature>
<evidence type="ECO:0000259" key="7">
    <source>
        <dbReference type="SMART" id="SM00727"/>
    </source>
</evidence>
<dbReference type="PROSITE" id="PS50005">
    <property type="entry name" value="TPR"/>
    <property type="match status" value="3"/>
</dbReference>
<dbReference type="SMART" id="SM00727">
    <property type="entry name" value="STI1"/>
    <property type="match status" value="1"/>
</dbReference>
<gene>
    <name evidence="8" type="ORF">Fcan01_06490</name>
</gene>
<keyword evidence="3" id="KW-0677">Repeat</keyword>
<dbReference type="InterPro" id="IPR041243">
    <property type="entry name" value="STI1/HOP_DP"/>
</dbReference>
<dbReference type="GO" id="GO:0051879">
    <property type="term" value="F:Hsp90 protein binding"/>
    <property type="evidence" value="ECO:0007669"/>
    <property type="project" value="TreeGrafter"/>
</dbReference>
<accession>A0A226EMD5</accession>
<keyword evidence="2" id="KW-0963">Cytoplasm</keyword>
<dbReference type="Pfam" id="PF00515">
    <property type="entry name" value="TPR_1"/>
    <property type="match status" value="1"/>
</dbReference>
<dbReference type="AlphaFoldDB" id="A0A226EMD5"/>
<evidence type="ECO:0000256" key="5">
    <source>
        <dbReference type="ARBA" id="ARBA00026193"/>
    </source>
</evidence>
<evidence type="ECO:0000256" key="1">
    <source>
        <dbReference type="ARBA" id="ARBA00004496"/>
    </source>
</evidence>
<protein>
    <recommendedName>
        <fullName evidence="5">Stress-induced-phosphoprotein 1</fullName>
    </recommendedName>
</protein>
<comment type="caution">
    <text evidence="8">The sequence shown here is derived from an EMBL/GenBank/DDBJ whole genome shotgun (WGS) entry which is preliminary data.</text>
</comment>
<name>A0A226EMD5_FOLCA</name>
<dbReference type="SMART" id="SM00028">
    <property type="entry name" value="TPR"/>
    <property type="match status" value="6"/>
</dbReference>
<evidence type="ECO:0000313" key="8">
    <source>
        <dbReference type="EMBL" id="OXA58307.1"/>
    </source>
</evidence>
<dbReference type="PANTHER" id="PTHR22904:SF523">
    <property type="entry name" value="STRESS-INDUCED-PHOSPHOPROTEIN 1"/>
    <property type="match status" value="1"/>
</dbReference>
<evidence type="ECO:0000256" key="6">
    <source>
        <dbReference type="PROSITE-ProRule" id="PRU00339"/>
    </source>
</evidence>
<evidence type="ECO:0000256" key="2">
    <source>
        <dbReference type="ARBA" id="ARBA00022490"/>
    </source>
</evidence>
<feature type="repeat" description="TPR" evidence="6">
    <location>
        <begin position="8"/>
        <end position="41"/>
    </location>
</feature>
<dbReference type="FunFam" id="1.10.260.100:FF:000002">
    <property type="entry name" value="Stress-induced-phosphoprotein 1 (Hsp70/Hsp90-organizing)"/>
    <property type="match status" value="1"/>
</dbReference>
<dbReference type="GO" id="GO:0005737">
    <property type="term" value="C:cytoplasm"/>
    <property type="evidence" value="ECO:0007669"/>
    <property type="project" value="UniProtKB-SubCell"/>
</dbReference>
<evidence type="ECO:0000256" key="3">
    <source>
        <dbReference type="ARBA" id="ARBA00022737"/>
    </source>
</evidence>
<dbReference type="FunFam" id="1.25.40.10:FF:000027">
    <property type="entry name" value="stress-induced-phosphoprotein 1 isoform X1"/>
    <property type="match status" value="1"/>
</dbReference>
<organism evidence="8 9">
    <name type="scientific">Folsomia candida</name>
    <name type="common">Springtail</name>
    <dbReference type="NCBI Taxonomy" id="158441"/>
    <lineage>
        <taxon>Eukaryota</taxon>
        <taxon>Metazoa</taxon>
        <taxon>Ecdysozoa</taxon>
        <taxon>Arthropoda</taxon>
        <taxon>Hexapoda</taxon>
        <taxon>Collembola</taxon>
        <taxon>Entomobryomorpha</taxon>
        <taxon>Isotomoidea</taxon>
        <taxon>Isotomidae</taxon>
        <taxon>Proisotominae</taxon>
        <taxon>Folsomia</taxon>
    </lineage>
</organism>
<feature type="repeat" description="TPR" evidence="6">
    <location>
        <begin position="211"/>
        <end position="244"/>
    </location>
</feature>
<dbReference type="Pfam" id="PF13414">
    <property type="entry name" value="TPR_11"/>
    <property type="match status" value="1"/>
</dbReference>
<proteinExistence type="predicted"/>
<dbReference type="Pfam" id="PF13424">
    <property type="entry name" value="TPR_12"/>
    <property type="match status" value="1"/>
</dbReference>
<keyword evidence="4 6" id="KW-0802">TPR repeat</keyword>
<keyword evidence="9" id="KW-1185">Reference proteome</keyword>
<dbReference type="STRING" id="158441.A0A226EMD5"/>
<dbReference type="FunFam" id="1.25.40.10:FF:000010">
    <property type="entry name" value="Stress-induced phosphoprotein 1"/>
    <property type="match status" value="1"/>
</dbReference>
<feature type="domain" description="STI1" evidence="7">
    <location>
        <begin position="272"/>
        <end position="311"/>
    </location>
</feature>
<dbReference type="Gene3D" id="1.25.40.10">
    <property type="entry name" value="Tetratricopeptide repeat domain"/>
    <property type="match status" value="2"/>
</dbReference>
<dbReference type="SUPFAM" id="SSF48452">
    <property type="entry name" value="TPR-like"/>
    <property type="match status" value="2"/>
</dbReference>
<evidence type="ECO:0000256" key="4">
    <source>
        <dbReference type="ARBA" id="ARBA00022803"/>
    </source>
</evidence>
<dbReference type="InterPro" id="IPR006636">
    <property type="entry name" value="STI1_HS-bd"/>
</dbReference>
<comment type="subcellular location">
    <subcellularLocation>
        <location evidence="1">Cytoplasm</location>
    </subcellularLocation>
</comment>
<dbReference type="EMBL" id="LNIX01000003">
    <property type="protein sequence ID" value="OXA58307.1"/>
    <property type="molecule type" value="Genomic_DNA"/>
</dbReference>
<dbReference type="OMA" id="ECTTYTN"/>
<dbReference type="PANTHER" id="PTHR22904">
    <property type="entry name" value="TPR REPEAT CONTAINING PROTEIN"/>
    <property type="match status" value="1"/>
</dbReference>
<sequence length="323" mass="36569">MATNESEAANLKTQGNLSYTKKDFDTALSCYTKALTLDPTNMTYKLNIAAVYFEQKKYEDSIKTCLDAIELGRENRADFKLIAKAFTRIANSHRKLGEYTNAKVFYEKSLSEHRVPETRAMLAEVEKIIKEEERKSYIDPVKAEEEKETGNDLFKKGDFAGALKHYTEAIRRNPEDAKLYSNRAACYTKLAAFDLGLKDCDKCLELDVTFIKGHLRRGKILHALGDHTKAMTSYENALQLDPTNSEALQGHQLALRQVHSNPEEMRKKAMGDPEVQAILGDPAMRLILEQMQTDPRALQDHLKNPEIAVKIQKLLDSGLIAIR</sequence>
<dbReference type="Pfam" id="PF17830">
    <property type="entry name" value="STI1-HOP_DP"/>
    <property type="match status" value="1"/>
</dbReference>
<reference evidence="8 9" key="1">
    <citation type="submission" date="2015-12" db="EMBL/GenBank/DDBJ databases">
        <title>The genome of Folsomia candida.</title>
        <authorList>
            <person name="Faddeeva A."/>
            <person name="Derks M.F."/>
            <person name="Anvar Y."/>
            <person name="Smit S."/>
            <person name="Van Straalen N."/>
            <person name="Roelofs D."/>
        </authorList>
    </citation>
    <scope>NUCLEOTIDE SEQUENCE [LARGE SCALE GENOMIC DNA]</scope>
    <source>
        <strain evidence="8 9">VU population</strain>
        <tissue evidence="8">Whole body</tissue>
    </source>
</reference>
<evidence type="ECO:0000313" key="9">
    <source>
        <dbReference type="Proteomes" id="UP000198287"/>
    </source>
</evidence>
<dbReference type="Gene3D" id="1.10.260.100">
    <property type="match status" value="1"/>
</dbReference>